<reference evidence="2" key="1">
    <citation type="submission" date="2021-04" db="EMBL/GenBank/DDBJ databases">
        <title>The complete genome sequence of Caulobacter sp. S6.</title>
        <authorList>
            <person name="Tang Y."/>
            <person name="Ouyang W."/>
            <person name="Liu Q."/>
            <person name="Huang B."/>
            <person name="Guo Z."/>
            <person name="Lei P."/>
        </authorList>
    </citation>
    <scope>NUCLEOTIDE SEQUENCE</scope>
    <source>
        <strain evidence="2">S6</strain>
    </source>
</reference>
<gene>
    <name evidence="2" type="ORF">KCG34_12370</name>
</gene>
<evidence type="ECO:0000256" key="1">
    <source>
        <dbReference type="SAM" id="MobiDB-lite"/>
    </source>
</evidence>
<dbReference type="Proteomes" id="UP000676409">
    <property type="component" value="Chromosome"/>
</dbReference>
<proteinExistence type="predicted"/>
<evidence type="ECO:0000313" key="2">
    <source>
        <dbReference type="EMBL" id="QUD90600.1"/>
    </source>
</evidence>
<accession>A0A975IX76</accession>
<name>A0A975IX76_9CAUL</name>
<protein>
    <submittedName>
        <fullName evidence="2">Uncharacterized protein</fullName>
    </submittedName>
</protein>
<sequence>MKKLRSGQEFMAPLAARAINNPELCDGRLCMQDYVLLINDSRYSVPTLRLITARNVDEARSIADLVLAESPYHRSVEASDRHGSLFVVPDPPPQNRDPDLPEDASRPD</sequence>
<dbReference type="RefSeq" id="WP_211940647.1">
    <property type="nucleotide sequence ID" value="NZ_CP073078.1"/>
</dbReference>
<keyword evidence="3" id="KW-1185">Reference proteome</keyword>
<dbReference type="EMBL" id="CP073078">
    <property type="protein sequence ID" value="QUD90600.1"/>
    <property type="molecule type" value="Genomic_DNA"/>
</dbReference>
<feature type="compositionally biased region" description="Basic and acidic residues" evidence="1">
    <location>
        <begin position="96"/>
        <end position="108"/>
    </location>
</feature>
<dbReference type="KEGG" id="caul:KCG34_12370"/>
<feature type="region of interest" description="Disordered" evidence="1">
    <location>
        <begin position="78"/>
        <end position="108"/>
    </location>
</feature>
<organism evidence="2 3">
    <name type="scientific">Phenylobacterium montanum</name>
    <dbReference type="NCBI Taxonomy" id="2823693"/>
    <lineage>
        <taxon>Bacteria</taxon>
        <taxon>Pseudomonadati</taxon>
        <taxon>Pseudomonadota</taxon>
        <taxon>Alphaproteobacteria</taxon>
        <taxon>Caulobacterales</taxon>
        <taxon>Caulobacteraceae</taxon>
        <taxon>Phenylobacterium</taxon>
    </lineage>
</organism>
<dbReference type="AlphaFoldDB" id="A0A975IX76"/>
<evidence type="ECO:0000313" key="3">
    <source>
        <dbReference type="Proteomes" id="UP000676409"/>
    </source>
</evidence>